<dbReference type="EMBL" id="CP060714">
    <property type="protein sequence ID" value="QNN58792.1"/>
    <property type="molecule type" value="Genomic_DNA"/>
</dbReference>
<dbReference type="InterPro" id="IPR002078">
    <property type="entry name" value="Sigma_54_int"/>
</dbReference>
<evidence type="ECO:0000259" key="7">
    <source>
        <dbReference type="PROSITE" id="PS50045"/>
    </source>
</evidence>
<protein>
    <submittedName>
        <fullName evidence="8">Sigma-54-dependent Fis family transcriptional regulator</fullName>
    </submittedName>
</protein>
<dbReference type="PANTHER" id="PTHR32071">
    <property type="entry name" value="TRANSCRIPTIONAL REGULATORY PROTEIN"/>
    <property type="match status" value="1"/>
</dbReference>
<dbReference type="SUPFAM" id="SSF52540">
    <property type="entry name" value="P-loop containing nucleoside triphosphate hydrolases"/>
    <property type="match status" value="1"/>
</dbReference>
<dbReference type="InterPro" id="IPR025944">
    <property type="entry name" value="Sigma_54_int_dom_CS"/>
</dbReference>
<dbReference type="RefSeq" id="WP_187599467.1">
    <property type="nucleotide sequence ID" value="NZ_CP060714.1"/>
</dbReference>
<dbReference type="InterPro" id="IPR035965">
    <property type="entry name" value="PAS-like_dom_sf"/>
</dbReference>
<dbReference type="PROSITE" id="PS00688">
    <property type="entry name" value="SIGMA54_INTERACT_3"/>
    <property type="match status" value="1"/>
</dbReference>
<dbReference type="SUPFAM" id="SSF55781">
    <property type="entry name" value="GAF domain-like"/>
    <property type="match status" value="1"/>
</dbReference>
<evidence type="ECO:0000256" key="2">
    <source>
        <dbReference type="ARBA" id="ARBA00022840"/>
    </source>
</evidence>
<dbReference type="Pfam" id="PF25601">
    <property type="entry name" value="AAA_lid_14"/>
    <property type="match status" value="1"/>
</dbReference>
<dbReference type="InterPro" id="IPR002197">
    <property type="entry name" value="HTH_Fis"/>
</dbReference>
<dbReference type="CDD" id="cd00009">
    <property type="entry name" value="AAA"/>
    <property type="match status" value="1"/>
</dbReference>
<dbReference type="PANTHER" id="PTHR32071:SF77">
    <property type="entry name" value="TRANSCRIPTIONAL REGULATORY PROTEIN"/>
    <property type="match status" value="1"/>
</dbReference>
<evidence type="ECO:0000256" key="6">
    <source>
        <dbReference type="SAM" id="MobiDB-lite"/>
    </source>
</evidence>
<dbReference type="InterPro" id="IPR025943">
    <property type="entry name" value="Sigma_54_int_dom_ATP-bd_2"/>
</dbReference>
<dbReference type="PROSITE" id="PS50045">
    <property type="entry name" value="SIGMA54_INTERACT_4"/>
    <property type="match status" value="1"/>
</dbReference>
<dbReference type="GO" id="GO:0005524">
    <property type="term" value="F:ATP binding"/>
    <property type="evidence" value="ECO:0007669"/>
    <property type="project" value="UniProtKB-KW"/>
</dbReference>
<dbReference type="KEGG" id="drg:H9K76_08275"/>
<sequence length="681" mass="73960">MVWNATSPGALSSGTPIPPGFAPDGEVIERSRQRSSELYRLDPARSGSPRVLTSTALKEHQQPMERLMGVARSGMEALFSQVRDAGYVVLLADAHGVVVDFISNPTIDRELRHAGLWLGSCWTEDNEGTCAVALANLEKRAITVHQSEHFRMPNKKLTCSAVPIFAPDGTPLAVLDASALESPDDRRSQHLVLQMVKSFARMAEDANFLNAFEGHCVLRLGRRRDLLEVAPGGLAALDETGHVVAINQTLLHELGHMAYLAIGRPMDELLDLRFEQVLSAMQHPGDPLSTRLLHTGERCYAIVRAPRRGTTRTFPAPARSAGAAARPGHDPAGGAQALYRLAGEDTTMLANVQHAMRVLDKGLAVLLRGESGSGKEAFAKAMHEASARGNQPFVAINCAAIPETLIESELFGYKDGAFTGARSKGARGKVLQAHGGTLFLDEIGDMPLALQTRLLRVLAEGEVTPLGAEQAVPVDVQLVCATHRNLREMVDRGEFRLDLYYRLNSVTLTLPPLRERTDRVQLMQSLLAEASLQIHGRQVPISAEASDWLLRYDWPGNIRQLRNALRAALALSGGTLIEPEHLPAEILEGVGTNSGLLPPPRLLSIHREESTDGARASPVSAVQATSSGAQAHHGERDRLLAALQACHWNVTEAAQTLGICRATVYRYMQKWNIVSPNRRGA</sequence>
<evidence type="ECO:0000256" key="3">
    <source>
        <dbReference type="ARBA" id="ARBA00023015"/>
    </source>
</evidence>
<dbReference type="Gene3D" id="1.10.10.60">
    <property type="entry name" value="Homeodomain-like"/>
    <property type="match status" value="1"/>
</dbReference>
<feature type="compositionally biased region" description="Polar residues" evidence="6">
    <location>
        <begin position="1"/>
        <end position="15"/>
    </location>
</feature>
<dbReference type="InterPro" id="IPR027417">
    <property type="entry name" value="P-loop_NTPase"/>
</dbReference>
<dbReference type="InterPro" id="IPR009057">
    <property type="entry name" value="Homeodomain-like_sf"/>
</dbReference>
<keyword evidence="9" id="KW-1185">Reference proteome</keyword>
<feature type="region of interest" description="Disordered" evidence="6">
    <location>
        <begin position="1"/>
        <end position="21"/>
    </location>
</feature>
<dbReference type="InterPro" id="IPR058031">
    <property type="entry name" value="AAA_lid_NorR"/>
</dbReference>
<accession>A0A7G9RT67</accession>
<dbReference type="SUPFAM" id="SSF46689">
    <property type="entry name" value="Homeodomain-like"/>
    <property type="match status" value="1"/>
</dbReference>
<evidence type="ECO:0000256" key="5">
    <source>
        <dbReference type="ARBA" id="ARBA00023163"/>
    </source>
</evidence>
<reference evidence="8 9" key="1">
    <citation type="submission" date="2020-08" db="EMBL/GenBank/DDBJ databases">
        <title>Genome sequence of Diaphorobacter ruginosibacter DSM 27467T.</title>
        <authorList>
            <person name="Hyun D.-W."/>
            <person name="Bae J.-W."/>
        </authorList>
    </citation>
    <scope>NUCLEOTIDE SEQUENCE [LARGE SCALE GENOMIC DNA]</scope>
    <source>
        <strain evidence="8 9">DSM 27467</strain>
    </source>
</reference>
<dbReference type="SUPFAM" id="SSF55785">
    <property type="entry name" value="PYP-like sensor domain (PAS domain)"/>
    <property type="match status" value="1"/>
</dbReference>
<evidence type="ECO:0000313" key="8">
    <source>
        <dbReference type="EMBL" id="QNN58792.1"/>
    </source>
</evidence>
<dbReference type="PROSITE" id="PS00675">
    <property type="entry name" value="SIGMA54_INTERACT_1"/>
    <property type="match status" value="1"/>
</dbReference>
<dbReference type="AlphaFoldDB" id="A0A7G9RT67"/>
<keyword evidence="3" id="KW-0805">Transcription regulation</keyword>
<evidence type="ECO:0000256" key="1">
    <source>
        <dbReference type="ARBA" id="ARBA00022741"/>
    </source>
</evidence>
<dbReference type="Proteomes" id="UP000515811">
    <property type="component" value="Chromosome"/>
</dbReference>
<keyword evidence="5" id="KW-0804">Transcription</keyword>
<dbReference type="PRINTS" id="PR01590">
    <property type="entry name" value="HTHFIS"/>
</dbReference>
<evidence type="ECO:0000313" key="9">
    <source>
        <dbReference type="Proteomes" id="UP000515811"/>
    </source>
</evidence>
<dbReference type="InterPro" id="IPR003593">
    <property type="entry name" value="AAA+_ATPase"/>
</dbReference>
<dbReference type="Gene3D" id="1.10.8.60">
    <property type="match status" value="1"/>
</dbReference>
<dbReference type="SMART" id="SM00382">
    <property type="entry name" value="AAA"/>
    <property type="match status" value="1"/>
</dbReference>
<dbReference type="InterPro" id="IPR025662">
    <property type="entry name" value="Sigma_54_int_dom_ATP-bd_1"/>
</dbReference>
<keyword evidence="4" id="KW-0238">DNA-binding</keyword>
<proteinExistence type="predicted"/>
<dbReference type="GO" id="GO:0043565">
    <property type="term" value="F:sequence-specific DNA binding"/>
    <property type="evidence" value="ECO:0007669"/>
    <property type="project" value="InterPro"/>
</dbReference>
<feature type="compositionally biased region" description="Low complexity" evidence="6">
    <location>
        <begin position="315"/>
        <end position="326"/>
    </location>
</feature>
<evidence type="ECO:0000256" key="4">
    <source>
        <dbReference type="ARBA" id="ARBA00023125"/>
    </source>
</evidence>
<keyword evidence="2" id="KW-0067">ATP-binding</keyword>
<dbReference type="FunFam" id="3.40.50.300:FF:000006">
    <property type="entry name" value="DNA-binding transcriptional regulator NtrC"/>
    <property type="match status" value="1"/>
</dbReference>
<feature type="region of interest" description="Disordered" evidence="6">
    <location>
        <begin position="311"/>
        <end position="331"/>
    </location>
</feature>
<dbReference type="InterPro" id="IPR029016">
    <property type="entry name" value="GAF-like_dom_sf"/>
</dbReference>
<dbReference type="PROSITE" id="PS00676">
    <property type="entry name" value="SIGMA54_INTERACT_2"/>
    <property type="match status" value="1"/>
</dbReference>
<keyword evidence="1" id="KW-0547">Nucleotide-binding</keyword>
<name>A0A7G9RT67_9BURK</name>
<dbReference type="GO" id="GO:0006355">
    <property type="term" value="P:regulation of DNA-templated transcription"/>
    <property type="evidence" value="ECO:0007669"/>
    <property type="project" value="InterPro"/>
</dbReference>
<feature type="domain" description="Sigma-54 factor interaction" evidence="7">
    <location>
        <begin position="341"/>
        <end position="570"/>
    </location>
</feature>
<dbReference type="Gene3D" id="3.40.50.300">
    <property type="entry name" value="P-loop containing nucleotide triphosphate hydrolases"/>
    <property type="match status" value="1"/>
</dbReference>
<dbReference type="Gene3D" id="3.30.450.40">
    <property type="match status" value="1"/>
</dbReference>
<dbReference type="Pfam" id="PF02954">
    <property type="entry name" value="HTH_8"/>
    <property type="match status" value="1"/>
</dbReference>
<dbReference type="Pfam" id="PF00158">
    <property type="entry name" value="Sigma54_activat"/>
    <property type="match status" value="1"/>
</dbReference>
<organism evidence="8 9">
    <name type="scientific">Diaphorobacter ruginosibacter</name>
    <dbReference type="NCBI Taxonomy" id="1715720"/>
    <lineage>
        <taxon>Bacteria</taxon>
        <taxon>Pseudomonadati</taxon>
        <taxon>Pseudomonadota</taxon>
        <taxon>Betaproteobacteria</taxon>
        <taxon>Burkholderiales</taxon>
        <taxon>Comamonadaceae</taxon>
        <taxon>Diaphorobacter</taxon>
    </lineage>
</organism>
<gene>
    <name evidence="8" type="ORF">H9K76_08275</name>
</gene>